<protein>
    <submittedName>
        <fullName evidence="1">Uncharacterized protein</fullName>
    </submittedName>
</protein>
<gene>
    <name evidence="1" type="ORF">SMN809_LOCUS68353</name>
</gene>
<dbReference type="EMBL" id="CAJOBI010317228">
    <property type="protein sequence ID" value="CAF5178999.1"/>
    <property type="molecule type" value="Genomic_DNA"/>
</dbReference>
<dbReference type="SUPFAM" id="SSF52047">
    <property type="entry name" value="RNI-like"/>
    <property type="match status" value="1"/>
</dbReference>
<dbReference type="InterPro" id="IPR032675">
    <property type="entry name" value="LRR_dom_sf"/>
</dbReference>
<proteinExistence type="predicted"/>
<organism evidence="1 2">
    <name type="scientific">Rotaria magnacalcarata</name>
    <dbReference type="NCBI Taxonomy" id="392030"/>
    <lineage>
        <taxon>Eukaryota</taxon>
        <taxon>Metazoa</taxon>
        <taxon>Spiralia</taxon>
        <taxon>Gnathifera</taxon>
        <taxon>Rotifera</taxon>
        <taxon>Eurotatoria</taxon>
        <taxon>Bdelloidea</taxon>
        <taxon>Philodinida</taxon>
        <taxon>Philodinidae</taxon>
        <taxon>Rotaria</taxon>
    </lineage>
</organism>
<sequence length="51" mass="5506">TQTTLDLGANQIGAEGAQHIANALNNNKTLTTLDLRGNQTKDEFDEATVDY</sequence>
<comment type="caution">
    <text evidence="1">The sequence shown here is derived from an EMBL/GenBank/DDBJ whole genome shotgun (WGS) entry which is preliminary data.</text>
</comment>
<accession>A0A8S3HDX8</accession>
<reference evidence="1" key="1">
    <citation type="submission" date="2021-02" db="EMBL/GenBank/DDBJ databases">
        <authorList>
            <person name="Nowell W R."/>
        </authorList>
    </citation>
    <scope>NUCLEOTIDE SEQUENCE</scope>
</reference>
<name>A0A8S3HDX8_9BILA</name>
<evidence type="ECO:0000313" key="1">
    <source>
        <dbReference type="EMBL" id="CAF5178999.1"/>
    </source>
</evidence>
<dbReference type="Proteomes" id="UP000676336">
    <property type="component" value="Unassembled WGS sequence"/>
</dbReference>
<dbReference type="Pfam" id="PF13516">
    <property type="entry name" value="LRR_6"/>
    <property type="match status" value="2"/>
</dbReference>
<dbReference type="Gene3D" id="3.80.10.10">
    <property type="entry name" value="Ribonuclease Inhibitor"/>
    <property type="match status" value="1"/>
</dbReference>
<feature type="non-terminal residue" evidence="1">
    <location>
        <position position="1"/>
    </location>
</feature>
<dbReference type="InterPro" id="IPR001611">
    <property type="entry name" value="Leu-rich_rpt"/>
</dbReference>
<evidence type="ECO:0000313" key="2">
    <source>
        <dbReference type="Proteomes" id="UP000676336"/>
    </source>
</evidence>
<dbReference type="AlphaFoldDB" id="A0A8S3HDX8"/>